<feature type="region of interest" description="Disordered" evidence="8">
    <location>
        <begin position="1"/>
        <end position="21"/>
    </location>
</feature>
<feature type="transmembrane region" description="Helical" evidence="9">
    <location>
        <begin position="259"/>
        <end position="279"/>
    </location>
</feature>
<evidence type="ECO:0000256" key="3">
    <source>
        <dbReference type="ARBA" id="ARBA00022692"/>
    </source>
</evidence>
<dbReference type="GO" id="GO:0008360">
    <property type="term" value="P:regulation of cell shape"/>
    <property type="evidence" value="ECO:0007669"/>
    <property type="project" value="UniProtKB-KW"/>
</dbReference>
<accession>A0A6P2CJZ2</accession>
<feature type="transmembrane region" description="Helical" evidence="9">
    <location>
        <begin position="343"/>
        <end position="362"/>
    </location>
</feature>
<dbReference type="PANTHER" id="PTHR47019">
    <property type="entry name" value="LIPID II FLIPPASE MURJ"/>
    <property type="match status" value="1"/>
</dbReference>
<dbReference type="EMBL" id="QRCM01000001">
    <property type="protein sequence ID" value="TXG92673.1"/>
    <property type="molecule type" value="Genomic_DNA"/>
</dbReference>
<dbReference type="CDD" id="cd13123">
    <property type="entry name" value="MATE_MurJ_like"/>
    <property type="match status" value="1"/>
</dbReference>
<feature type="transmembrane region" description="Helical" evidence="9">
    <location>
        <begin position="440"/>
        <end position="463"/>
    </location>
</feature>
<feature type="transmembrane region" description="Helical" evidence="9">
    <location>
        <begin position="182"/>
        <end position="201"/>
    </location>
</feature>
<protein>
    <submittedName>
        <fullName evidence="10">Murein biosynthesis integral membrane protein MurJ</fullName>
    </submittedName>
</protein>
<feature type="transmembrane region" description="Helical" evidence="9">
    <location>
        <begin position="150"/>
        <end position="170"/>
    </location>
</feature>
<comment type="caution">
    <text evidence="10">The sequence shown here is derived from an EMBL/GenBank/DDBJ whole genome shotgun (WGS) entry which is preliminary data.</text>
</comment>
<keyword evidence="6 9" id="KW-1133">Transmembrane helix</keyword>
<sequence length="599" mass="63105">MFPPPRGRRPRRVQPTHGTARTPKRLLVSTSSIAVATLASRITGFAKQVLLLTVLGVQIASPFTVAVQIPTMVSELLLGAVLTAIVVPVLVRAEREDADDGAAFVRRLFTAALLILGVGVVATTLAAPYLVRHVLLPPDGEVDVALATALAYLALPSILLYGVAALFTAILNTREDFAPGAWAPVANNLVVLAVLATYVLAPGEISLDPVRMGDTKLLILGVGSTLGAAAQLVTVALAVRRRRIDLRPLRGVDDRLRQFAGMACAIVVYVLIGQVGLIVTNHISAAHDVGGPAIYANAWALLQLPYGVLGVTILTAIMPRLSRHAASGDANDVIGDLSTTMRLTLMSLVPVAGFLTVAGPQIGEALFGYGNFRDDAERLGDAVRWSAFTLVPYSLVLVHLRVFYARGQAWMPTWIVLGITAVKIGCAVVVPLVAAAPDLVVPMLGAANGIGYAVGAIVGWVLLTRSMGAMTLDGVRRTMGVAVGATLAGASVNLLADAAIGRVALPDAFERWDAPLHVVADGLVFAVVTASLMYAAGLPELRMIRDVVRRSRPGSPEMRDTEAAPTAVLSLDEIRSLAALDRARWIASSETPLPRRHPP</sequence>
<dbReference type="InterPro" id="IPR004268">
    <property type="entry name" value="MurJ"/>
</dbReference>
<evidence type="ECO:0000256" key="7">
    <source>
        <dbReference type="ARBA" id="ARBA00023136"/>
    </source>
</evidence>
<evidence type="ECO:0000256" key="2">
    <source>
        <dbReference type="ARBA" id="ARBA00022475"/>
    </source>
</evidence>
<evidence type="ECO:0000256" key="8">
    <source>
        <dbReference type="SAM" id="MobiDB-lite"/>
    </source>
</evidence>
<evidence type="ECO:0000313" key="10">
    <source>
        <dbReference type="EMBL" id="TXG92673.1"/>
    </source>
</evidence>
<keyword evidence="2" id="KW-1003">Cell membrane</keyword>
<comment type="subcellular location">
    <subcellularLocation>
        <location evidence="1">Cell membrane</location>
        <topology evidence="1">Multi-pass membrane protein</topology>
    </subcellularLocation>
</comment>
<feature type="transmembrane region" description="Helical" evidence="9">
    <location>
        <begin position="299"/>
        <end position="322"/>
    </location>
</feature>
<evidence type="ECO:0000256" key="9">
    <source>
        <dbReference type="SAM" id="Phobius"/>
    </source>
</evidence>
<dbReference type="Pfam" id="PF03023">
    <property type="entry name" value="MurJ"/>
    <property type="match status" value="1"/>
</dbReference>
<evidence type="ECO:0000256" key="4">
    <source>
        <dbReference type="ARBA" id="ARBA00022960"/>
    </source>
</evidence>
<feature type="compositionally biased region" description="Basic residues" evidence="8">
    <location>
        <begin position="1"/>
        <end position="14"/>
    </location>
</feature>
<evidence type="ECO:0000256" key="6">
    <source>
        <dbReference type="ARBA" id="ARBA00022989"/>
    </source>
</evidence>
<feature type="transmembrane region" description="Helical" evidence="9">
    <location>
        <begin position="414"/>
        <end position="434"/>
    </location>
</feature>
<evidence type="ECO:0000256" key="5">
    <source>
        <dbReference type="ARBA" id="ARBA00022984"/>
    </source>
</evidence>
<feature type="transmembrane region" description="Helical" evidence="9">
    <location>
        <begin position="76"/>
        <end position="93"/>
    </location>
</feature>
<reference evidence="10 11" key="1">
    <citation type="submission" date="2018-07" db="EMBL/GenBank/DDBJ databases">
        <title>Genome sequence of Rhodococcus rhodnii ATCC 35071 from Rhodnius prolixus.</title>
        <authorList>
            <person name="Patel V."/>
            <person name="Vogel K.J."/>
        </authorList>
    </citation>
    <scope>NUCLEOTIDE SEQUENCE [LARGE SCALE GENOMIC DNA]</scope>
    <source>
        <strain evidence="10 11">ATCC 35071</strain>
    </source>
</reference>
<dbReference type="AlphaFoldDB" id="A0A6P2CJZ2"/>
<feature type="transmembrane region" description="Helical" evidence="9">
    <location>
        <begin position="475"/>
        <end position="496"/>
    </location>
</feature>
<dbReference type="PANTHER" id="PTHR47019:SF1">
    <property type="entry name" value="LIPID II FLIPPASE MURJ"/>
    <property type="match status" value="1"/>
</dbReference>
<dbReference type="GO" id="GO:0005886">
    <property type="term" value="C:plasma membrane"/>
    <property type="evidence" value="ECO:0007669"/>
    <property type="project" value="UniProtKB-SubCell"/>
</dbReference>
<evidence type="ECO:0000256" key="1">
    <source>
        <dbReference type="ARBA" id="ARBA00004651"/>
    </source>
</evidence>
<dbReference type="Proteomes" id="UP000471120">
    <property type="component" value="Unassembled WGS sequence"/>
</dbReference>
<keyword evidence="3 9" id="KW-0812">Transmembrane</keyword>
<proteinExistence type="predicted"/>
<organism evidence="10 11">
    <name type="scientific">Rhodococcus rhodnii</name>
    <dbReference type="NCBI Taxonomy" id="38312"/>
    <lineage>
        <taxon>Bacteria</taxon>
        <taxon>Bacillati</taxon>
        <taxon>Actinomycetota</taxon>
        <taxon>Actinomycetes</taxon>
        <taxon>Mycobacteriales</taxon>
        <taxon>Nocardiaceae</taxon>
        <taxon>Rhodococcus</taxon>
    </lineage>
</organism>
<feature type="transmembrane region" description="Helical" evidence="9">
    <location>
        <begin position="217"/>
        <end position="239"/>
    </location>
</feature>
<feature type="transmembrane region" description="Helical" evidence="9">
    <location>
        <begin position="105"/>
        <end position="130"/>
    </location>
</feature>
<dbReference type="GO" id="GO:0034204">
    <property type="term" value="P:lipid translocation"/>
    <property type="evidence" value="ECO:0007669"/>
    <property type="project" value="TreeGrafter"/>
</dbReference>
<gene>
    <name evidence="10" type="ORF">DW322_13160</name>
</gene>
<feature type="transmembrane region" description="Helical" evidence="9">
    <location>
        <begin position="382"/>
        <end position="402"/>
    </location>
</feature>
<keyword evidence="7 9" id="KW-0472">Membrane</keyword>
<dbReference type="InterPro" id="IPR051050">
    <property type="entry name" value="Lipid_II_flippase_MurJ/MviN"/>
</dbReference>
<name>A0A6P2CJZ2_9NOCA</name>
<keyword evidence="4" id="KW-0133">Cell shape</keyword>
<dbReference type="PRINTS" id="PR01806">
    <property type="entry name" value="VIRFACTRMVIN"/>
</dbReference>
<dbReference type="GO" id="GO:0009252">
    <property type="term" value="P:peptidoglycan biosynthetic process"/>
    <property type="evidence" value="ECO:0007669"/>
    <property type="project" value="UniProtKB-KW"/>
</dbReference>
<evidence type="ECO:0000313" key="11">
    <source>
        <dbReference type="Proteomes" id="UP000471120"/>
    </source>
</evidence>
<feature type="transmembrane region" description="Helical" evidence="9">
    <location>
        <begin position="516"/>
        <end position="536"/>
    </location>
</feature>
<dbReference type="GO" id="GO:0015648">
    <property type="term" value="F:lipid-linked peptidoglycan transporter activity"/>
    <property type="evidence" value="ECO:0007669"/>
    <property type="project" value="TreeGrafter"/>
</dbReference>
<keyword evidence="5" id="KW-0573">Peptidoglycan synthesis</keyword>